<accession>A0A9P6DCK6</accession>
<sequence length="186" mass="21173">MALGGRPIKSDASEKAWHRPMDWPAEEDKTKNLCSKQESMNLSKGLFAAGPLTKNSRWILASASLEAFARERHSACFVASLARLRLKVTSPPLVDGYNTYQVCDIVPYDPDGMISDLFTGRAMNKQQINFTMACSWVRKCEEWHGEGHVVRRKLGRLRQLGCPSSGRWTSSRTAWWKWRLLLRMSV</sequence>
<comment type="caution">
    <text evidence="2">The sequence shown here is derived from an EMBL/GenBank/DDBJ whole genome shotgun (WGS) entry which is preliminary data.</text>
</comment>
<dbReference type="EMBL" id="MU154530">
    <property type="protein sequence ID" value="KAF9499807.1"/>
    <property type="molecule type" value="Genomic_DNA"/>
</dbReference>
<evidence type="ECO:0000256" key="1">
    <source>
        <dbReference type="SAM" id="MobiDB-lite"/>
    </source>
</evidence>
<feature type="region of interest" description="Disordered" evidence="1">
    <location>
        <begin position="1"/>
        <end position="22"/>
    </location>
</feature>
<evidence type="ECO:0000313" key="3">
    <source>
        <dbReference type="Proteomes" id="UP000807025"/>
    </source>
</evidence>
<dbReference type="AlphaFoldDB" id="A0A9P6DCK6"/>
<gene>
    <name evidence="2" type="ORF">BDN71DRAFT_1441398</name>
</gene>
<proteinExistence type="predicted"/>
<keyword evidence="3" id="KW-1185">Reference proteome</keyword>
<name>A0A9P6DCK6_PLEER</name>
<dbReference type="Proteomes" id="UP000807025">
    <property type="component" value="Unassembled WGS sequence"/>
</dbReference>
<protein>
    <submittedName>
        <fullName evidence="2">Uncharacterized protein</fullName>
    </submittedName>
</protein>
<organism evidence="2 3">
    <name type="scientific">Pleurotus eryngii</name>
    <name type="common">Boletus of the steppes</name>
    <dbReference type="NCBI Taxonomy" id="5323"/>
    <lineage>
        <taxon>Eukaryota</taxon>
        <taxon>Fungi</taxon>
        <taxon>Dikarya</taxon>
        <taxon>Basidiomycota</taxon>
        <taxon>Agaricomycotina</taxon>
        <taxon>Agaricomycetes</taxon>
        <taxon>Agaricomycetidae</taxon>
        <taxon>Agaricales</taxon>
        <taxon>Pleurotineae</taxon>
        <taxon>Pleurotaceae</taxon>
        <taxon>Pleurotus</taxon>
    </lineage>
</organism>
<evidence type="ECO:0000313" key="2">
    <source>
        <dbReference type="EMBL" id="KAF9499807.1"/>
    </source>
</evidence>
<feature type="compositionally biased region" description="Basic and acidic residues" evidence="1">
    <location>
        <begin position="8"/>
        <end position="22"/>
    </location>
</feature>
<reference evidence="2" key="1">
    <citation type="submission" date="2020-11" db="EMBL/GenBank/DDBJ databases">
        <authorList>
            <consortium name="DOE Joint Genome Institute"/>
            <person name="Ahrendt S."/>
            <person name="Riley R."/>
            <person name="Andreopoulos W."/>
            <person name="Labutti K."/>
            <person name="Pangilinan J."/>
            <person name="Ruiz-Duenas F.J."/>
            <person name="Barrasa J.M."/>
            <person name="Sanchez-Garcia M."/>
            <person name="Camarero S."/>
            <person name="Miyauchi S."/>
            <person name="Serrano A."/>
            <person name="Linde D."/>
            <person name="Babiker R."/>
            <person name="Drula E."/>
            <person name="Ayuso-Fernandez I."/>
            <person name="Pacheco R."/>
            <person name="Padilla G."/>
            <person name="Ferreira P."/>
            <person name="Barriuso J."/>
            <person name="Kellner H."/>
            <person name="Castanera R."/>
            <person name="Alfaro M."/>
            <person name="Ramirez L."/>
            <person name="Pisabarro A.G."/>
            <person name="Kuo A."/>
            <person name="Tritt A."/>
            <person name="Lipzen A."/>
            <person name="He G."/>
            <person name="Yan M."/>
            <person name="Ng V."/>
            <person name="Cullen D."/>
            <person name="Martin F."/>
            <person name="Rosso M.-N."/>
            <person name="Henrissat B."/>
            <person name="Hibbett D."/>
            <person name="Martinez A.T."/>
            <person name="Grigoriev I.V."/>
        </authorList>
    </citation>
    <scope>NUCLEOTIDE SEQUENCE</scope>
    <source>
        <strain evidence="2">ATCC 90797</strain>
    </source>
</reference>